<gene>
    <name evidence="6" type="ORF">TanjilG_16095</name>
</gene>
<dbReference type="InterPro" id="IPR023210">
    <property type="entry name" value="NADP_OxRdtase_dom"/>
</dbReference>
<keyword evidence="7" id="KW-1185">Reference proteome</keyword>
<evidence type="ECO:0000256" key="4">
    <source>
        <dbReference type="PIRSR" id="PIRSR000097-3"/>
    </source>
</evidence>
<dbReference type="FunFam" id="3.20.20.100:FF:000014">
    <property type="entry name" value="NAD(P)-linked oxidoreductase superfamily protein"/>
    <property type="match status" value="1"/>
</dbReference>
<dbReference type="Pfam" id="PF00248">
    <property type="entry name" value="Aldo_ket_red"/>
    <property type="match status" value="1"/>
</dbReference>
<keyword evidence="1" id="KW-0560">Oxidoreductase</keyword>
<evidence type="ECO:0000259" key="5">
    <source>
        <dbReference type="Pfam" id="PF00248"/>
    </source>
</evidence>
<reference evidence="6 7" key="1">
    <citation type="journal article" date="2017" name="Plant Biotechnol. J.">
        <title>A comprehensive draft genome sequence for lupin (Lupinus angustifolius), an emerging health food: insights into plant-microbe interactions and legume evolution.</title>
        <authorList>
            <person name="Hane J.K."/>
            <person name="Ming Y."/>
            <person name="Kamphuis L.G."/>
            <person name="Nelson M.N."/>
            <person name="Garg G."/>
            <person name="Atkins C.A."/>
            <person name="Bayer P.E."/>
            <person name="Bravo A."/>
            <person name="Bringans S."/>
            <person name="Cannon S."/>
            <person name="Edwards D."/>
            <person name="Foley R."/>
            <person name="Gao L.L."/>
            <person name="Harrison M.J."/>
            <person name="Huang W."/>
            <person name="Hurgobin B."/>
            <person name="Li S."/>
            <person name="Liu C.W."/>
            <person name="McGrath A."/>
            <person name="Morahan G."/>
            <person name="Murray J."/>
            <person name="Weller J."/>
            <person name="Jian J."/>
            <person name="Singh K.B."/>
        </authorList>
    </citation>
    <scope>NUCLEOTIDE SEQUENCE [LARGE SCALE GENOMIC DNA]</scope>
    <source>
        <strain evidence="7">cv. Tanjil</strain>
        <tissue evidence="6">Whole plant</tissue>
    </source>
</reference>
<evidence type="ECO:0000313" key="7">
    <source>
        <dbReference type="Proteomes" id="UP000188354"/>
    </source>
</evidence>
<dbReference type="SUPFAM" id="SSF51430">
    <property type="entry name" value="NAD(P)-linked oxidoreductase"/>
    <property type="match status" value="1"/>
</dbReference>
<evidence type="ECO:0000313" key="6">
    <source>
        <dbReference type="EMBL" id="OIW20596.1"/>
    </source>
</evidence>
<dbReference type="InterPro" id="IPR044497">
    <property type="entry name" value="AKR4A/B"/>
</dbReference>
<protein>
    <recommendedName>
        <fullName evidence="5">NADP-dependent oxidoreductase domain-containing protein</fullName>
    </recommendedName>
</protein>
<dbReference type="KEGG" id="lang:109338559"/>
<dbReference type="PROSITE" id="PS00062">
    <property type="entry name" value="ALDOKETO_REDUCTASE_2"/>
    <property type="match status" value="1"/>
</dbReference>
<comment type="caution">
    <text evidence="6">The sequence shown here is derived from an EMBL/GenBank/DDBJ whole genome shotgun (WGS) entry which is preliminary data.</text>
</comment>
<evidence type="ECO:0000256" key="1">
    <source>
        <dbReference type="ARBA" id="ARBA00023002"/>
    </source>
</evidence>
<dbReference type="PIRSF" id="PIRSF000097">
    <property type="entry name" value="AKR"/>
    <property type="match status" value="1"/>
</dbReference>
<evidence type="ECO:0000256" key="3">
    <source>
        <dbReference type="PIRSR" id="PIRSR000097-2"/>
    </source>
</evidence>
<dbReference type="PROSITE" id="PS00063">
    <property type="entry name" value="ALDOKETO_REDUCTASE_3"/>
    <property type="match status" value="1"/>
</dbReference>
<feature type="domain" description="NADP-dependent oxidoreductase" evidence="5">
    <location>
        <begin position="22"/>
        <end position="293"/>
    </location>
</feature>
<feature type="binding site" evidence="3">
    <location>
        <position position="120"/>
    </location>
    <ligand>
        <name>substrate</name>
    </ligand>
</feature>
<dbReference type="PANTHER" id="PTHR11732">
    <property type="entry name" value="ALDO/KETO REDUCTASE"/>
    <property type="match status" value="1"/>
</dbReference>
<name>A0A394DB60_LUPAN</name>
<accession>A0A394DB60</accession>
<dbReference type="Gene3D" id="3.20.20.100">
    <property type="entry name" value="NADP-dependent oxidoreductase domain"/>
    <property type="match status" value="1"/>
</dbReference>
<evidence type="ECO:0000256" key="2">
    <source>
        <dbReference type="PIRSR" id="PIRSR000097-1"/>
    </source>
</evidence>
<dbReference type="InterPro" id="IPR020471">
    <property type="entry name" value="AKR"/>
</dbReference>
<dbReference type="Gramene" id="OIW20596">
    <property type="protein sequence ID" value="OIW20596"/>
    <property type="gene ID" value="TanjilG_16095"/>
</dbReference>
<dbReference type="InterPro" id="IPR036812">
    <property type="entry name" value="NAD(P)_OxRdtase_dom_sf"/>
</dbReference>
<dbReference type="PROSITE" id="PS00798">
    <property type="entry name" value="ALDOKETO_REDUCTASE_1"/>
    <property type="match status" value="1"/>
</dbReference>
<dbReference type="Proteomes" id="UP000188354">
    <property type="component" value="Unassembled WGS sequence"/>
</dbReference>
<dbReference type="AlphaFoldDB" id="A0A394DB60"/>
<sequence>MGGKKIPEVLLNSGEKIPVIGMGTSIDPPRPSNADLASIFVDAIEVGYRHFDSASVYGTEEAIGLAVAKAVELGLIKSRDEVFITSKPWNTDAHHDLIVPALKTTLKKLGVEYVDLYLIHWPVRLRHDLENPTIFSKEDLLPFDVEGTWKAMEECYKLGLAKSIGVCNYGIKKLTKLLEIATIPPAVNQVEMNSSWQQGKLREFCKQNGIHVSAWSALGAYKIFWGSGAVMENPILQDIATAKGKTIAQVALRWVYQQGSSAMAKSFNKERMKQNLDIFDFELSEEELEKIKHVPQRRQYKGEMWLSENGSCKTLEELWDGDI</sequence>
<feature type="site" description="Lowers pKa of active site Tyr" evidence="4">
    <location>
        <position position="87"/>
    </location>
</feature>
<dbReference type="InterPro" id="IPR018170">
    <property type="entry name" value="Aldo/ket_reductase_CS"/>
</dbReference>
<dbReference type="GO" id="GO:0044550">
    <property type="term" value="P:secondary metabolite biosynthetic process"/>
    <property type="evidence" value="ECO:0007669"/>
    <property type="project" value="UniProtKB-ARBA"/>
</dbReference>
<dbReference type="CDD" id="cd19124">
    <property type="entry name" value="AKR_AKR4A_4B"/>
    <property type="match status" value="1"/>
</dbReference>
<dbReference type="EMBL" id="MLAU01011561">
    <property type="protein sequence ID" value="OIW20596.1"/>
    <property type="molecule type" value="Genomic_DNA"/>
</dbReference>
<feature type="active site" description="Proton donor" evidence="2">
    <location>
        <position position="57"/>
    </location>
</feature>
<proteinExistence type="predicted"/>
<dbReference type="PRINTS" id="PR00069">
    <property type="entry name" value="ALDKETRDTASE"/>
</dbReference>
<dbReference type="STRING" id="3871.A0A394DB60"/>
<organism evidence="6 7">
    <name type="scientific">Lupinus angustifolius</name>
    <name type="common">Narrow-leaved blue lupine</name>
    <dbReference type="NCBI Taxonomy" id="3871"/>
    <lineage>
        <taxon>Eukaryota</taxon>
        <taxon>Viridiplantae</taxon>
        <taxon>Streptophyta</taxon>
        <taxon>Embryophyta</taxon>
        <taxon>Tracheophyta</taxon>
        <taxon>Spermatophyta</taxon>
        <taxon>Magnoliopsida</taxon>
        <taxon>eudicotyledons</taxon>
        <taxon>Gunneridae</taxon>
        <taxon>Pentapetalae</taxon>
        <taxon>rosids</taxon>
        <taxon>fabids</taxon>
        <taxon>Fabales</taxon>
        <taxon>Fabaceae</taxon>
        <taxon>Papilionoideae</taxon>
        <taxon>50 kb inversion clade</taxon>
        <taxon>genistoids sensu lato</taxon>
        <taxon>core genistoids</taxon>
        <taxon>Genisteae</taxon>
        <taxon>Lupinus</taxon>
    </lineage>
</organism>
<dbReference type="OrthoDB" id="416253at2759"/>
<dbReference type="GO" id="GO:0016616">
    <property type="term" value="F:oxidoreductase activity, acting on the CH-OH group of donors, NAD or NADP as acceptor"/>
    <property type="evidence" value="ECO:0007669"/>
    <property type="project" value="InterPro"/>
</dbReference>